<feature type="compositionally biased region" description="Basic residues" evidence="2">
    <location>
        <begin position="349"/>
        <end position="358"/>
    </location>
</feature>
<feature type="compositionally biased region" description="Basic and acidic residues" evidence="2">
    <location>
        <begin position="220"/>
        <end position="249"/>
    </location>
</feature>
<keyword evidence="1" id="KW-0175">Coiled coil</keyword>
<proteinExistence type="predicted"/>
<dbReference type="GO" id="GO:0015562">
    <property type="term" value="F:efflux transmembrane transporter activity"/>
    <property type="evidence" value="ECO:0007669"/>
    <property type="project" value="InterPro"/>
</dbReference>
<evidence type="ECO:0000313" key="4">
    <source>
        <dbReference type="Proteomes" id="UP000275078"/>
    </source>
</evidence>
<feature type="compositionally biased region" description="Acidic residues" evidence="2">
    <location>
        <begin position="419"/>
        <end position="432"/>
    </location>
</feature>
<feature type="compositionally biased region" description="Polar residues" evidence="2">
    <location>
        <begin position="90"/>
        <end position="99"/>
    </location>
</feature>
<accession>A0A3N4HHP9</accession>
<keyword evidence="4" id="KW-1185">Reference proteome</keyword>
<sequence>MSQTFNGDEYIRAVHEQLCDMWEDGTLPGNDATDAELRDLQEELESESTLAEVRYIIRQLNRNGPYVAPAPATPRHRTRPSIFDNPPSPSITRTPTFGRTSGGYIGPAPPTPSSRKRRASASIGPSIREQNDALRAEGRRIERMVEELEVQVDRLQRRNVFVGAELEEHINKFLKTEDKLKAAVEDQNTLRTQLQNSTSAFSTATTSIQRDLDQANQRVQEAERAQANAREKMREAQEEAKKAKDHQTELEKELGVLREKYDNNDKNFQSEIEANRRANDEYKRLRTNFVNEAYMKKKELEAKDKVIAAKDREIRDRDVELQARWDDIQNAQNEVAAAQNQIAALQRRLDRRARRRRQGGGGGGSIRSSERIGTVNSAVKFLGGTVPVIRNAQGKVVREGEATLPPRPRLRSAVNNNNDSDDEEDEEDEDQQ</sequence>
<dbReference type="EMBL" id="ML119838">
    <property type="protein sequence ID" value="RPA72987.1"/>
    <property type="molecule type" value="Genomic_DNA"/>
</dbReference>
<gene>
    <name evidence="3" type="ORF">BJ508DRAFT_334526</name>
</gene>
<dbReference type="Proteomes" id="UP000275078">
    <property type="component" value="Unassembled WGS sequence"/>
</dbReference>
<feature type="region of interest" description="Disordered" evidence="2">
    <location>
        <begin position="213"/>
        <end position="249"/>
    </location>
</feature>
<evidence type="ECO:0000256" key="2">
    <source>
        <dbReference type="SAM" id="MobiDB-lite"/>
    </source>
</evidence>
<organism evidence="3 4">
    <name type="scientific">Ascobolus immersus RN42</name>
    <dbReference type="NCBI Taxonomy" id="1160509"/>
    <lineage>
        <taxon>Eukaryota</taxon>
        <taxon>Fungi</taxon>
        <taxon>Dikarya</taxon>
        <taxon>Ascomycota</taxon>
        <taxon>Pezizomycotina</taxon>
        <taxon>Pezizomycetes</taxon>
        <taxon>Pezizales</taxon>
        <taxon>Ascobolaceae</taxon>
        <taxon>Ascobolus</taxon>
    </lineage>
</organism>
<feature type="region of interest" description="Disordered" evidence="2">
    <location>
        <begin position="392"/>
        <end position="432"/>
    </location>
</feature>
<feature type="coiled-coil region" evidence="1">
    <location>
        <begin position="131"/>
        <end position="165"/>
    </location>
</feature>
<evidence type="ECO:0000256" key="1">
    <source>
        <dbReference type="SAM" id="Coils"/>
    </source>
</evidence>
<feature type="region of interest" description="Disordered" evidence="2">
    <location>
        <begin position="68"/>
        <end position="126"/>
    </location>
</feature>
<feature type="region of interest" description="Disordered" evidence="2">
    <location>
        <begin position="349"/>
        <end position="370"/>
    </location>
</feature>
<name>A0A3N4HHP9_ASCIM</name>
<protein>
    <submittedName>
        <fullName evidence="3">Uncharacterized protein</fullName>
    </submittedName>
</protein>
<reference evidence="3 4" key="1">
    <citation type="journal article" date="2018" name="Nat. Ecol. Evol.">
        <title>Pezizomycetes genomes reveal the molecular basis of ectomycorrhizal truffle lifestyle.</title>
        <authorList>
            <person name="Murat C."/>
            <person name="Payen T."/>
            <person name="Noel B."/>
            <person name="Kuo A."/>
            <person name="Morin E."/>
            <person name="Chen J."/>
            <person name="Kohler A."/>
            <person name="Krizsan K."/>
            <person name="Balestrini R."/>
            <person name="Da Silva C."/>
            <person name="Montanini B."/>
            <person name="Hainaut M."/>
            <person name="Levati E."/>
            <person name="Barry K.W."/>
            <person name="Belfiori B."/>
            <person name="Cichocki N."/>
            <person name="Clum A."/>
            <person name="Dockter R.B."/>
            <person name="Fauchery L."/>
            <person name="Guy J."/>
            <person name="Iotti M."/>
            <person name="Le Tacon F."/>
            <person name="Lindquist E.A."/>
            <person name="Lipzen A."/>
            <person name="Malagnac F."/>
            <person name="Mello A."/>
            <person name="Molinier V."/>
            <person name="Miyauchi S."/>
            <person name="Poulain J."/>
            <person name="Riccioni C."/>
            <person name="Rubini A."/>
            <person name="Sitrit Y."/>
            <person name="Splivallo R."/>
            <person name="Traeger S."/>
            <person name="Wang M."/>
            <person name="Zifcakova L."/>
            <person name="Wipf D."/>
            <person name="Zambonelli A."/>
            <person name="Paolocci F."/>
            <person name="Nowrousian M."/>
            <person name="Ottonello S."/>
            <person name="Baldrian P."/>
            <person name="Spatafora J.W."/>
            <person name="Henrissat B."/>
            <person name="Nagy L.G."/>
            <person name="Aury J.M."/>
            <person name="Wincker P."/>
            <person name="Grigoriev I.V."/>
            <person name="Bonfante P."/>
            <person name="Martin F.M."/>
        </authorList>
    </citation>
    <scope>NUCLEOTIDE SEQUENCE [LARGE SCALE GENOMIC DNA]</scope>
    <source>
        <strain evidence="3 4">RN42</strain>
    </source>
</reference>
<dbReference type="AlphaFoldDB" id="A0A3N4HHP9"/>
<evidence type="ECO:0000313" key="3">
    <source>
        <dbReference type="EMBL" id="RPA72987.1"/>
    </source>
</evidence>